<dbReference type="GeneID" id="94334358"/>
<reference evidence="1" key="1">
    <citation type="journal article" date="2023" name="Nat. Microbiol.">
        <title>Babesia duncani multi-omics identifies virulence factors and drug targets.</title>
        <authorList>
            <person name="Singh P."/>
            <person name="Lonardi S."/>
            <person name="Liang Q."/>
            <person name="Vydyam P."/>
            <person name="Khabirova E."/>
            <person name="Fang T."/>
            <person name="Gihaz S."/>
            <person name="Thekkiniath J."/>
            <person name="Munshi M."/>
            <person name="Abel S."/>
            <person name="Ciampossin L."/>
            <person name="Batugedara G."/>
            <person name="Gupta M."/>
            <person name="Lu X.M."/>
            <person name="Lenz T."/>
            <person name="Chakravarty S."/>
            <person name="Cornillot E."/>
            <person name="Hu Y."/>
            <person name="Ma W."/>
            <person name="Gonzalez L.M."/>
            <person name="Sanchez S."/>
            <person name="Estrada K."/>
            <person name="Sanchez-Flores A."/>
            <person name="Montero E."/>
            <person name="Harb O.S."/>
            <person name="Le Roch K.G."/>
            <person name="Mamoun C.B."/>
        </authorList>
    </citation>
    <scope>NUCLEOTIDE SEQUENCE</scope>
    <source>
        <strain evidence="1">WA1</strain>
    </source>
</reference>
<evidence type="ECO:0000313" key="2">
    <source>
        <dbReference type="Proteomes" id="UP001214638"/>
    </source>
</evidence>
<dbReference type="KEGG" id="bdw:94334358"/>
<gene>
    <name evidence="1" type="ORF">BdWA1_000060</name>
</gene>
<evidence type="ECO:0000313" key="1">
    <source>
        <dbReference type="EMBL" id="KAK2197065.1"/>
    </source>
</evidence>
<protein>
    <submittedName>
        <fullName evidence="1">Uncharacterized protein</fullName>
    </submittedName>
</protein>
<organism evidence="1 2">
    <name type="scientific">Babesia duncani</name>
    <dbReference type="NCBI Taxonomy" id="323732"/>
    <lineage>
        <taxon>Eukaryota</taxon>
        <taxon>Sar</taxon>
        <taxon>Alveolata</taxon>
        <taxon>Apicomplexa</taxon>
        <taxon>Aconoidasida</taxon>
        <taxon>Piroplasmida</taxon>
        <taxon>Babesiidae</taxon>
        <taxon>Babesia</taxon>
    </lineage>
</organism>
<dbReference type="RefSeq" id="XP_067803907.1">
    <property type="nucleotide sequence ID" value="XM_067945116.1"/>
</dbReference>
<dbReference type="Proteomes" id="UP001214638">
    <property type="component" value="Unassembled WGS sequence"/>
</dbReference>
<proteinExistence type="predicted"/>
<accession>A0AAD9UPR4</accession>
<dbReference type="AlphaFoldDB" id="A0AAD9UPR4"/>
<sequence>MDHEQLLVNNAIPKSIAATIARFLEPAEPFYTQESHAGTADEAACSPETQARILKLEYEDVGCLWNSPELRDRVNYLTNASVMLEKLITQHAHERYNKMLKATQEFLCMQQLDSMRDSLSHLKTTFGNYAKSSMHNAMSIPRTWQRMQQLLRILQVLYRMKILYNYRITLKNKELSLSTRILISACITESLGDPSSFEPFSNVELLANLENNFRNRTYNLAQNALVKLSANVDVSQSVRFFKQMHQSDIDTCTRILDMLCREVLGIVTLNIKKYAHVEGASQCQLENINQNPHQDLGACTALLGPNVIILALCRILSDLLSFYSTCARSIGSGLIGNGSIGTETLGAVPEEFRNTVHALSSPDIYGAMALILSNFHRVQAFATELVCRFIQGADLAHVRDYKDLVKMATLLRCFIVYNTVGIVPERSLKPSSIYNNAASTTDARYRRILGACSRELNAIFKLEKVKPLKLDKLDLESSKNELEECIKVNLLNRFLDIVHLNCISNLDSRERVPATLAHHAKMHLDCSVTTAAFERKFIQHLKCTPGISVTDFNPFYGWTPNTPLLSHAFGTPLNLNTISPDIRQDSTFGELLESYGVVMTRGSLVIWSSFQDYYNAMILQPQFQILYLERFLSLIDIYITRSLVHWGLDGAGSRAVHAQFLREAHAQEFDNFLIAYESAISLLRLAQTKLSFTNTELQKVLEEFCKGKFLWLQNQRLLKRAIPKALGFKTCETGSKGMYCEYETLFNSVNHLSECMQKYPIATKITICTLALEFLNSLDTETNKYKMENVPTQEMRWFRRHDPKSLEKHYMSKIKAKFQSDLLHFKKRHDHFKTKRLADVETLGIYPLGF</sequence>
<comment type="caution">
    <text evidence="1">The sequence shown here is derived from an EMBL/GenBank/DDBJ whole genome shotgun (WGS) entry which is preliminary data.</text>
</comment>
<dbReference type="EMBL" id="JALLKP010000001">
    <property type="protein sequence ID" value="KAK2197065.1"/>
    <property type="molecule type" value="Genomic_DNA"/>
</dbReference>
<keyword evidence="2" id="KW-1185">Reference proteome</keyword>
<name>A0AAD9UPR4_9APIC</name>